<reference evidence="1 3" key="1">
    <citation type="submission" date="2015-10" db="EMBL/GenBank/DDBJ databases">
        <title>Draft genome of Bosea thiooxidans.</title>
        <authorList>
            <person name="Wang X."/>
        </authorList>
    </citation>
    <scope>NUCLEOTIDE SEQUENCE [LARGE SCALE GENOMIC DNA]</scope>
    <source>
        <strain evidence="1 3">CGMCC 9174</strain>
    </source>
</reference>
<keyword evidence="3" id="KW-1185">Reference proteome</keyword>
<evidence type="ECO:0000313" key="2">
    <source>
        <dbReference type="EMBL" id="SKB88539.1"/>
    </source>
</evidence>
<dbReference type="RefSeq" id="WP_055730584.1">
    <property type="nucleotide sequence ID" value="NZ_FUYX01000007.1"/>
</dbReference>
<evidence type="ECO:0000313" key="4">
    <source>
        <dbReference type="Proteomes" id="UP000190130"/>
    </source>
</evidence>
<organism evidence="1 3">
    <name type="scientific">Bosea thiooxidans</name>
    <dbReference type="NCBI Taxonomy" id="53254"/>
    <lineage>
        <taxon>Bacteria</taxon>
        <taxon>Pseudomonadati</taxon>
        <taxon>Pseudomonadota</taxon>
        <taxon>Alphaproteobacteria</taxon>
        <taxon>Hyphomicrobiales</taxon>
        <taxon>Boseaceae</taxon>
        <taxon>Bosea</taxon>
    </lineage>
</organism>
<dbReference type="Proteomes" id="UP000051562">
    <property type="component" value="Unassembled WGS sequence"/>
</dbReference>
<name>A0A0Q3LXA5_9HYPH</name>
<evidence type="ECO:0008006" key="5">
    <source>
        <dbReference type="Google" id="ProtNLM"/>
    </source>
</evidence>
<dbReference type="AlphaFoldDB" id="A0A0Q3LXA5"/>
<evidence type="ECO:0000313" key="3">
    <source>
        <dbReference type="Proteomes" id="UP000051562"/>
    </source>
</evidence>
<gene>
    <name evidence="1" type="ORF">ARD30_23380</name>
    <name evidence="2" type="ORF">SAMN05660750_02800</name>
</gene>
<dbReference type="EMBL" id="LMAR01000082">
    <property type="protein sequence ID" value="KQK28049.1"/>
    <property type="molecule type" value="Genomic_DNA"/>
</dbReference>
<dbReference type="EMBL" id="FUYX01000007">
    <property type="protein sequence ID" value="SKB88539.1"/>
    <property type="molecule type" value="Genomic_DNA"/>
</dbReference>
<reference evidence="2 4" key="2">
    <citation type="submission" date="2017-02" db="EMBL/GenBank/DDBJ databases">
        <authorList>
            <person name="Peterson S.W."/>
        </authorList>
    </citation>
    <scope>NUCLEOTIDE SEQUENCE [LARGE SCALE GENOMIC DNA]</scope>
    <source>
        <strain evidence="2 4">DSM 9653</strain>
    </source>
</reference>
<protein>
    <recommendedName>
        <fullName evidence="5">Peptidase propeptide and YPEB domain-containing protein</fullName>
    </recommendedName>
</protein>
<proteinExistence type="predicted"/>
<dbReference type="STRING" id="53254.SAMN05660750_02800"/>
<dbReference type="Proteomes" id="UP000190130">
    <property type="component" value="Unassembled WGS sequence"/>
</dbReference>
<dbReference type="OrthoDB" id="7864982at2"/>
<accession>A0A0Q3LXA5</accession>
<evidence type="ECO:0000313" key="1">
    <source>
        <dbReference type="EMBL" id="KQK28049.1"/>
    </source>
</evidence>
<sequence>MSMMLIEPILAFALLTSSPMPIIRVDDATPMSCLSSEETRDAVAEGRVMQPAEASRHARHAAPGEVVRIRLCRQGDEFVYVVTTLKRDGRVARVTLEGQSGKIATIR</sequence>